<name>A0ABD3P177_9STRA</name>
<evidence type="ECO:0000313" key="2">
    <source>
        <dbReference type="Proteomes" id="UP001530315"/>
    </source>
</evidence>
<evidence type="ECO:0000313" key="1">
    <source>
        <dbReference type="EMBL" id="KAL3781532.1"/>
    </source>
</evidence>
<comment type="caution">
    <text evidence="1">The sequence shown here is derived from an EMBL/GenBank/DDBJ whole genome shotgun (WGS) entry which is preliminary data.</text>
</comment>
<keyword evidence="2" id="KW-1185">Reference proteome</keyword>
<protein>
    <recommendedName>
        <fullName evidence="3">F-box domain-containing protein</fullName>
    </recommendedName>
</protein>
<gene>
    <name evidence="1" type="ORF">ACHAW5_005429</name>
</gene>
<organism evidence="1 2">
    <name type="scientific">Stephanodiscus triporus</name>
    <dbReference type="NCBI Taxonomy" id="2934178"/>
    <lineage>
        <taxon>Eukaryota</taxon>
        <taxon>Sar</taxon>
        <taxon>Stramenopiles</taxon>
        <taxon>Ochrophyta</taxon>
        <taxon>Bacillariophyta</taxon>
        <taxon>Coscinodiscophyceae</taxon>
        <taxon>Thalassiosirophycidae</taxon>
        <taxon>Stephanodiscales</taxon>
        <taxon>Stephanodiscaceae</taxon>
        <taxon>Stephanodiscus</taxon>
    </lineage>
</organism>
<reference evidence="1 2" key="1">
    <citation type="submission" date="2024-10" db="EMBL/GenBank/DDBJ databases">
        <title>Updated reference genomes for cyclostephanoid diatoms.</title>
        <authorList>
            <person name="Roberts W.R."/>
            <person name="Alverson A.J."/>
        </authorList>
    </citation>
    <scope>NUCLEOTIDE SEQUENCE [LARGE SCALE GENOMIC DNA]</scope>
    <source>
        <strain evidence="1 2">AJA276-08</strain>
    </source>
</reference>
<dbReference type="EMBL" id="JALLAZ020001060">
    <property type="protein sequence ID" value="KAL3781532.1"/>
    <property type="molecule type" value="Genomic_DNA"/>
</dbReference>
<proteinExistence type="predicted"/>
<dbReference type="Proteomes" id="UP001530315">
    <property type="component" value="Unassembled WGS sequence"/>
</dbReference>
<accession>A0ABD3P177</accession>
<evidence type="ECO:0008006" key="3">
    <source>
        <dbReference type="Google" id="ProtNLM"/>
    </source>
</evidence>
<dbReference type="AlphaFoldDB" id="A0ABD3P177"/>
<sequence>MANSDELWTELCKQVFGVAPFELTPPPDPTRILYVMSHLKLRETLSFGSTGRGWGLTSRDNNIPVISASAFWTFGRLKTKITYKFMYSPTLSLFDSLRGAMTRIFTEGLICLFS</sequence>